<keyword evidence="7" id="KW-1185">Reference proteome</keyword>
<dbReference type="AlphaFoldDB" id="A0ABD0KU81"/>
<keyword evidence="3" id="KW-0472">Membrane</keyword>
<keyword evidence="3" id="KW-1133">Transmembrane helix</keyword>
<feature type="domain" description="Peptidase M12B" evidence="5">
    <location>
        <begin position="515"/>
        <end position="581"/>
    </location>
</feature>
<evidence type="ECO:0000256" key="2">
    <source>
        <dbReference type="SAM" id="MobiDB-lite"/>
    </source>
</evidence>
<organism evidence="6 7">
    <name type="scientific">Batillaria attramentaria</name>
    <dbReference type="NCBI Taxonomy" id="370345"/>
    <lineage>
        <taxon>Eukaryota</taxon>
        <taxon>Metazoa</taxon>
        <taxon>Spiralia</taxon>
        <taxon>Lophotrochozoa</taxon>
        <taxon>Mollusca</taxon>
        <taxon>Gastropoda</taxon>
        <taxon>Caenogastropoda</taxon>
        <taxon>Sorbeoconcha</taxon>
        <taxon>Cerithioidea</taxon>
        <taxon>Batillariidae</taxon>
        <taxon>Batillaria</taxon>
    </lineage>
</organism>
<feature type="region of interest" description="Disordered" evidence="2">
    <location>
        <begin position="63"/>
        <end position="86"/>
    </location>
</feature>
<dbReference type="Pfam" id="PF13574">
    <property type="entry name" value="Reprolysin_2"/>
    <property type="match status" value="1"/>
</dbReference>
<dbReference type="SUPFAM" id="SSF55486">
    <property type="entry name" value="Metalloproteases ('zincins'), catalytic domain"/>
    <property type="match status" value="1"/>
</dbReference>
<name>A0ABD0KU81_9CAEN</name>
<dbReference type="InterPro" id="IPR024079">
    <property type="entry name" value="MetalloPept_cat_dom_sf"/>
</dbReference>
<dbReference type="EMBL" id="JACVVK020000122">
    <property type="protein sequence ID" value="KAK7490838.1"/>
    <property type="molecule type" value="Genomic_DNA"/>
</dbReference>
<gene>
    <name evidence="6" type="ORF">BaRGS_00017894</name>
</gene>
<feature type="domain" description="Disintegrin" evidence="4">
    <location>
        <begin position="604"/>
        <end position="706"/>
    </location>
</feature>
<evidence type="ECO:0000259" key="5">
    <source>
        <dbReference type="PROSITE" id="PS50215"/>
    </source>
</evidence>
<dbReference type="Gene3D" id="3.40.390.10">
    <property type="entry name" value="Collagenase (Catalytic Domain)"/>
    <property type="match status" value="2"/>
</dbReference>
<dbReference type="PANTHER" id="PTHR45702:SF6">
    <property type="entry name" value="DISINTEGRIN AND METALLOPROTEINASE DOMAIN-CONTAINING PROTEIN 17"/>
    <property type="match status" value="1"/>
</dbReference>
<evidence type="ECO:0000256" key="3">
    <source>
        <dbReference type="SAM" id="Phobius"/>
    </source>
</evidence>
<comment type="caution">
    <text evidence="6">The sequence shown here is derived from an EMBL/GenBank/DDBJ whole genome shotgun (WGS) entry which is preliminary data.</text>
</comment>
<dbReference type="InterPro" id="IPR001590">
    <property type="entry name" value="Peptidase_M12B"/>
</dbReference>
<accession>A0ABD0KU81</accession>
<feature type="compositionally biased region" description="Polar residues" evidence="2">
    <location>
        <begin position="68"/>
        <end position="78"/>
    </location>
</feature>
<dbReference type="PROSITE" id="PS50214">
    <property type="entry name" value="DISINTEGRIN_2"/>
    <property type="match status" value="1"/>
</dbReference>
<evidence type="ECO:0000313" key="7">
    <source>
        <dbReference type="Proteomes" id="UP001519460"/>
    </source>
</evidence>
<keyword evidence="3" id="KW-0812">Transmembrane</keyword>
<evidence type="ECO:0000259" key="4">
    <source>
        <dbReference type="PROSITE" id="PS50214"/>
    </source>
</evidence>
<dbReference type="Proteomes" id="UP001519460">
    <property type="component" value="Unassembled WGS sequence"/>
</dbReference>
<reference evidence="6 7" key="1">
    <citation type="journal article" date="2023" name="Sci. Data">
        <title>Genome assembly of the Korean intertidal mud-creeper Batillaria attramentaria.</title>
        <authorList>
            <person name="Patra A.K."/>
            <person name="Ho P.T."/>
            <person name="Jun S."/>
            <person name="Lee S.J."/>
            <person name="Kim Y."/>
            <person name="Won Y.J."/>
        </authorList>
    </citation>
    <scope>NUCLEOTIDE SEQUENCE [LARGE SCALE GENOMIC DNA]</scope>
    <source>
        <strain evidence="6">Wonlab-2016</strain>
    </source>
</reference>
<feature type="transmembrane region" description="Helical" evidence="3">
    <location>
        <begin position="751"/>
        <end position="777"/>
    </location>
</feature>
<protein>
    <submittedName>
        <fullName evidence="6">Uncharacterized protein</fullName>
    </submittedName>
</protein>
<dbReference type="PROSITE" id="PS50215">
    <property type="entry name" value="ADAM_MEPRO"/>
    <property type="match status" value="1"/>
</dbReference>
<dbReference type="PANTHER" id="PTHR45702">
    <property type="entry name" value="ADAM10/ADAM17 METALLOPEPTIDASE FAMILY MEMBER"/>
    <property type="match status" value="1"/>
</dbReference>
<dbReference type="InterPro" id="IPR051489">
    <property type="entry name" value="ADAM_Metalloproteinase"/>
</dbReference>
<evidence type="ECO:0000313" key="6">
    <source>
        <dbReference type="EMBL" id="KAK7490838.1"/>
    </source>
</evidence>
<proteinExistence type="predicted"/>
<dbReference type="InterPro" id="IPR001762">
    <property type="entry name" value="Disintegrin_dom"/>
</dbReference>
<comment type="caution">
    <text evidence="1">Lacks conserved residue(s) required for the propagation of feature annotation.</text>
</comment>
<sequence length="830" mass="94093">MAVYPTSACKECCMDPAAEDDGCVPTQIDKAAGQPCLLGICDKDYVKYRGRKRRRLTLMPKFRRDGKQSSCTQLTTHPHGNKQDRITDNHHRLKHRFIGQKHHLTGQKQDLMDSHPERQVLTDSHRSVKQQVHVDNHHSVKQQVHMDKHCSVKQQVHRDSHRSVKQQVHMDNHHSVKQQVHMDNHHSVKQQVHMDKHCNIKQQVHTDNHRSLKQHIGHHSQYQHVLTFLDSRHSVKQQLVLDSHHILNQKNFHLVLYPGSPVLAPGFQAKTVDRFGRKRPFYINPNEFFMGHLAGDSSVSVEAHFENGILSSTITFPNETYAVEPAWRHLPPSDNHTMIAYRGSDVKWDELYPTDKTGRKRTRLSDGIRLDQENTTSLYLDEHLRQSHEKRRQKRAAGGKNLCPLLVVADYSFFEDVGVTREGTALYIIGVLNRVNERYKKTEWSAGLTGFGFQIKEMLIHDEYSDTPGHYNEKTGQWEIRQKLDSSYGLLAASALLVSTDSNKFVTYICNITNIGHNWGAEHDPDTAECAPSSYQKGKYIMWPYAVTGWEDNNHIFSPCSKRWIAPVLESKADLCFTEEVDPLSTTPSTVSVDGREEKHDKGTGLCGNGLIDKDEECDAGFLGNKQEDPCCTSDCKLKPGATCRGKCFDGRCLNFCETRGREQNIKLKPCLCDQNSTAACSFCCMQINENGTYGSCEPTEEKLGDGRTCGFGYCEAGACVAMETNLVQRIFRFFTTVDISDLVLFMKTNIVGTVIVFSLVIWVPASWIFSCITSFVPPEFKEFRIKNSRITRVPPPGVNGAAAVRHQDDPQINSERFGRAPLAEAESSF</sequence>
<evidence type="ECO:0000256" key="1">
    <source>
        <dbReference type="PROSITE-ProRule" id="PRU00276"/>
    </source>
</evidence>